<keyword evidence="5" id="KW-1185">Reference proteome</keyword>
<comment type="caution">
    <text evidence="4">The sequence shown here is derived from an EMBL/GenBank/DDBJ whole genome shotgun (WGS) entry which is preliminary data.</text>
</comment>
<comment type="similarity">
    <text evidence="1">Belongs to the methyltransferase superfamily. LaeA methyltransferase family.</text>
</comment>
<proteinExistence type="inferred from homology"/>
<evidence type="ECO:0000256" key="1">
    <source>
        <dbReference type="ARBA" id="ARBA00038158"/>
    </source>
</evidence>
<feature type="signal peptide" evidence="2">
    <location>
        <begin position="1"/>
        <end position="20"/>
    </location>
</feature>
<dbReference type="InterPro" id="IPR029063">
    <property type="entry name" value="SAM-dependent_MTases_sf"/>
</dbReference>
<dbReference type="PANTHER" id="PTHR43591">
    <property type="entry name" value="METHYLTRANSFERASE"/>
    <property type="match status" value="1"/>
</dbReference>
<dbReference type="PANTHER" id="PTHR43591:SF105">
    <property type="entry name" value="METHYLTRANSFERASE DOMAIN-CONTAINING PROTEIN-RELATED"/>
    <property type="match status" value="1"/>
</dbReference>
<reference evidence="4 5" key="1">
    <citation type="submission" date="2019-03" db="EMBL/GenBank/DDBJ databases">
        <title>Draft genome sequence of Xylaria hypoxylon DSM 108379, a ubiquitous saprotrophic-parasitic fungi on hardwood.</title>
        <authorList>
            <person name="Buettner E."/>
            <person name="Leonhardt S."/>
            <person name="Gebauer A.M."/>
            <person name="Liers C."/>
            <person name="Hofrichter M."/>
            <person name="Kellner H."/>
        </authorList>
    </citation>
    <scope>NUCLEOTIDE SEQUENCE [LARGE SCALE GENOMIC DNA]</scope>
    <source>
        <strain evidence="4 5">DSM 108379</strain>
    </source>
</reference>
<feature type="chain" id="PRO_5021256534" description="Methyltransferase domain-containing protein" evidence="2">
    <location>
        <begin position="21"/>
        <end position="423"/>
    </location>
</feature>
<keyword evidence="2" id="KW-0732">Signal</keyword>
<dbReference type="Pfam" id="PF13649">
    <property type="entry name" value="Methyltransf_25"/>
    <property type="match status" value="1"/>
</dbReference>
<evidence type="ECO:0000313" key="4">
    <source>
        <dbReference type="EMBL" id="TGJ79191.1"/>
    </source>
</evidence>
<dbReference type="CDD" id="cd02440">
    <property type="entry name" value="AdoMet_MTases"/>
    <property type="match status" value="1"/>
</dbReference>
<dbReference type="InterPro" id="IPR041698">
    <property type="entry name" value="Methyltransf_25"/>
</dbReference>
<sequence length="423" mass="45868">MPRFLNLAVLSLVALPQALGGFIVAHNTCNFKFWCSGGRNDGTFTPSTEVLPGQWYRSALEATNDNVGAVLKCSMNPYNGFPSQVELNVQYGKSWLDLSAEDGDPFLAYHRRVEIPGFSASLSTPVTKRQYTMASERLNTDTNNSHFSRGSLYEKLVGETSTRLSAAALSYLPLSTYTPTTRILDSACGPGIVSKLLLSPSPEYISVPGLPINPPPQVTGIDLSESMIEQYKVNANALGWATSEAYVGDSQNLALFPDATFDAVVMSIGIFTLGDAIAGVREMHRVLKPGGHAVVTTWKTRRPQAIMTSAAEIIRPGGTGGNAMDLDPKWLTSKHLATVMAAGGFNAECTQLFETAPNWIHGSLDDLLEALSSPMWTAGFCKGWSAEEMGRWTEEVAKQLTEEEKAQATLEMVAHICVAQKEY</sequence>
<dbReference type="EMBL" id="SKBN01000308">
    <property type="protein sequence ID" value="TGJ79191.1"/>
    <property type="molecule type" value="Genomic_DNA"/>
</dbReference>
<dbReference type="SUPFAM" id="SSF53335">
    <property type="entry name" value="S-adenosyl-L-methionine-dependent methyltransferases"/>
    <property type="match status" value="1"/>
</dbReference>
<accession>A0A4Z0YIT4</accession>
<evidence type="ECO:0000256" key="2">
    <source>
        <dbReference type="SAM" id="SignalP"/>
    </source>
</evidence>
<evidence type="ECO:0000259" key="3">
    <source>
        <dbReference type="Pfam" id="PF13649"/>
    </source>
</evidence>
<gene>
    <name evidence="4" type="ORF">E0Z10_g9572</name>
</gene>
<protein>
    <recommendedName>
        <fullName evidence="3">Methyltransferase domain-containing protein</fullName>
    </recommendedName>
</protein>
<dbReference type="GO" id="GO:0008757">
    <property type="term" value="F:S-adenosylmethionine-dependent methyltransferase activity"/>
    <property type="evidence" value="ECO:0007669"/>
    <property type="project" value="InterPro"/>
</dbReference>
<dbReference type="Proteomes" id="UP000297716">
    <property type="component" value="Unassembled WGS sequence"/>
</dbReference>
<evidence type="ECO:0000313" key="5">
    <source>
        <dbReference type="Proteomes" id="UP000297716"/>
    </source>
</evidence>
<dbReference type="Gene3D" id="3.40.50.150">
    <property type="entry name" value="Vaccinia Virus protein VP39"/>
    <property type="match status" value="1"/>
</dbReference>
<dbReference type="OrthoDB" id="2013972at2759"/>
<name>A0A4Z0YIT4_9PEZI</name>
<organism evidence="4 5">
    <name type="scientific">Xylaria hypoxylon</name>
    <dbReference type="NCBI Taxonomy" id="37992"/>
    <lineage>
        <taxon>Eukaryota</taxon>
        <taxon>Fungi</taxon>
        <taxon>Dikarya</taxon>
        <taxon>Ascomycota</taxon>
        <taxon>Pezizomycotina</taxon>
        <taxon>Sordariomycetes</taxon>
        <taxon>Xylariomycetidae</taxon>
        <taxon>Xylariales</taxon>
        <taxon>Xylariaceae</taxon>
        <taxon>Xylaria</taxon>
    </lineage>
</organism>
<dbReference type="STRING" id="37992.A0A4Z0YIT4"/>
<dbReference type="AlphaFoldDB" id="A0A4Z0YIT4"/>
<feature type="domain" description="Methyltransferase" evidence="3">
    <location>
        <begin position="183"/>
        <end position="291"/>
    </location>
</feature>